<dbReference type="EMBL" id="CAESAK010000136">
    <property type="protein sequence ID" value="CAB4341493.1"/>
    <property type="molecule type" value="Genomic_DNA"/>
</dbReference>
<protein>
    <submittedName>
        <fullName evidence="2">Unannotated protein</fullName>
    </submittedName>
</protein>
<sequence>MNLTPGQLYFINEQDVHTGARTNYYKIGIVRDAAERDSKNRLLEHQTGNPRKLCIVESLNMPAVEAIETNLHYLFARNRVMGEWMQFTESELQTAIAKAKDLAAEMSNNIDDFKRAEALKDQISNGQVISASEEATELYGTIQDLKEVLDSCDSALEKYDDYLYEAIELGIDVSGKAKIQERAGAKKFDEKLFASTYPDLYKKYTSSSFPVRGSFRLKAAKEWDIDLSAINQDQVELLAQFIESLDGADHSMDTGFTLHELHLGVLEIKKYAEWNIDIANVKLRVITGEAEGIEGICTWKREAKEVVTFDKQNLQSDHPEEYLACVVQAAGTKALIVEPKAAGN</sequence>
<evidence type="ECO:0000313" key="2">
    <source>
        <dbReference type="EMBL" id="CAB4341493.1"/>
    </source>
</evidence>
<dbReference type="AlphaFoldDB" id="A0A6J5ZPQ3"/>
<organism evidence="2">
    <name type="scientific">freshwater metagenome</name>
    <dbReference type="NCBI Taxonomy" id="449393"/>
    <lineage>
        <taxon>unclassified sequences</taxon>
        <taxon>metagenomes</taxon>
        <taxon>ecological metagenomes</taxon>
    </lineage>
</organism>
<feature type="coiled-coil region" evidence="1">
    <location>
        <begin position="85"/>
        <end position="116"/>
    </location>
</feature>
<dbReference type="Pfam" id="PF13455">
    <property type="entry name" value="MUG113"/>
    <property type="match status" value="1"/>
</dbReference>
<reference evidence="2" key="1">
    <citation type="submission" date="2020-05" db="EMBL/GenBank/DDBJ databases">
        <authorList>
            <person name="Chiriac C."/>
            <person name="Salcher M."/>
            <person name="Ghai R."/>
            <person name="Kavagutti S V."/>
        </authorList>
    </citation>
    <scope>NUCLEOTIDE SEQUENCE</scope>
</reference>
<keyword evidence="1" id="KW-0175">Coiled coil</keyword>
<accession>A0A6J5ZPQ3</accession>
<name>A0A6J5ZPQ3_9ZZZZ</name>
<gene>
    <name evidence="2" type="ORF">UFOPK3775_00949</name>
</gene>
<proteinExistence type="predicted"/>
<evidence type="ECO:0000256" key="1">
    <source>
        <dbReference type="SAM" id="Coils"/>
    </source>
</evidence>